<sequence>MTDNEIKIALGERGDIWPSCIRGHIMVADLDDDLWKVTNPPSTHPIGARSTG</sequence>
<protein>
    <submittedName>
        <fullName evidence="1">Uncharacterized protein</fullName>
    </submittedName>
</protein>
<dbReference type="RefSeq" id="WP_166212411.1">
    <property type="nucleotide sequence ID" value="NZ_CP088285.1"/>
</dbReference>
<proteinExistence type="predicted"/>
<evidence type="ECO:0000313" key="1">
    <source>
        <dbReference type="EMBL" id="NVI41662.1"/>
    </source>
</evidence>
<organism evidence="1">
    <name type="scientific">Bradyrhizobium septentrionale</name>
    <dbReference type="NCBI Taxonomy" id="1404411"/>
    <lineage>
        <taxon>Bacteria</taxon>
        <taxon>Pseudomonadati</taxon>
        <taxon>Pseudomonadota</taxon>
        <taxon>Alphaproteobacteria</taxon>
        <taxon>Hyphomicrobiales</taxon>
        <taxon>Nitrobacteraceae</taxon>
        <taxon>Bradyrhizobium</taxon>
    </lineage>
</organism>
<dbReference type="AlphaFoldDB" id="A0A973VT32"/>
<accession>A0A973VT32</accession>
<comment type="caution">
    <text evidence="1">The sequence shown here is derived from an EMBL/GenBank/DDBJ whole genome shotgun (WGS) entry which is preliminary data.</text>
</comment>
<gene>
    <name evidence="1" type="ORF">HAP48_000825</name>
</gene>
<dbReference type="EMBL" id="JAAOLE020000001">
    <property type="protein sequence ID" value="NVI41662.1"/>
    <property type="molecule type" value="Genomic_DNA"/>
</dbReference>
<name>A0A973VT32_9BRAD</name>
<reference evidence="1" key="1">
    <citation type="submission" date="2020-06" db="EMBL/GenBank/DDBJ databases">
        <title>Whole Genome Sequence of Bradyrhizobium sp. Strain 1S1.</title>
        <authorList>
            <person name="Bromfield E.S.P."/>
            <person name="Cloutier S."/>
        </authorList>
    </citation>
    <scope>NUCLEOTIDE SEQUENCE [LARGE SCALE GENOMIC DNA]</scope>
    <source>
        <strain evidence="1">1S1</strain>
    </source>
</reference>